<feature type="coiled-coil region" evidence="1">
    <location>
        <begin position="101"/>
        <end position="135"/>
    </location>
</feature>
<evidence type="ECO:0000256" key="2">
    <source>
        <dbReference type="SAM" id="MobiDB-lite"/>
    </source>
</evidence>
<protein>
    <submittedName>
        <fullName evidence="3">Uncharacterized protein</fullName>
    </submittedName>
</protein>
<dbReference type="Proteomes" id="UP001378592">
    <property type="component" value="Unassembled WGS sequence"/>
</dbReference>
<comment type="caution">
    <text evidence="3">The sequence shown here is derived from an EMBL/GenBank/DDBJ whole genome shotgun (WGS) entry which is preliminary data.</text>
</comment>
<gene>
    <name evidence="3" type="ORF">R5R35_002518</name>
</gene>
<proteinExistence type="predicted"/>
<keyword evidence="1" id="KW-0175">Coiled coil</keyword>
<organism evidence="3 4">
    <name type="scientific">Gryllus longicercus</name>
    <dbReference type="NCBI Taxonomy" id="2509291"/>
    <lineage>
        <taxon>Eukaryota</taxon>
        <taxon>Metazoa</taxon>
        <taxon>Ecdysozoa</taxon>
        <taxon>Arthropoda</taxon>
        <taxon>Hexapoda</taxon>
        <taxon>Insecta</taxon>
        <taxon>Pterygota</taxon>
        <taxon>Neoptera</taxon>
        <taxon>Polyneoptera</taxon>
        <taxon>Orthoptera</taxon>
        <taxon>Ensifera</taxon>
        <taxon>Gryllidea</taxon>
        <taxon>Grylloidea</taxon>
        <taxon>Gryllidae</taxon>
        <taxon>Gryllinae</taxon>
        <taxon>Gryllus</taxon>
    </lineage>
</organism>
<name>A0AAN9Z4J4_9ORTH</name>
<sequence>MNCTAEQDVFNVVDTTDVMGCSDSKRPSDNGWNRSIMVRSDSNPNGPENRYEYSRNVSIDSLPDRLDASTMEKYCDRMEERIKLTINQRFSHLETCVTTIYMGAEVRLGAMEKKLKNMEETIQMIAKNVEKQDDKESDKSLVHSEECPDQISCLARKDECSVAVTIEDVSEISDVQKQSDEHEEMKKENNI</sequence>
<accession>A0AAN9Z4J4</accession>
<evidence type="ECO:0000313" key="4">
    <source>
        <dbReference type="Proteomes" id="UP001378592"/>
    </source>
</evidence>
<evidence type="ECO:0000313" key="3">
    <source>
        <dbReference type="EMBL" id="KAK7862754.1"/>
    </source>
</evidence>
<evidence type="ECO:0000256" key="1">
    <source>
        <dbReference type="SAM" id="Coils"/>
    </source>
</evidence>
<reference evidence="3 4" key="1">
    <citation type="submission" date="2024-03" db="EMBL/GenBank/DDBJ databases">
        <title>The genome assembly and annotation of the cricket Gryllus longicercus Weissman &amp; Gray.</title>
        <authorList>
            <person name="Szrajer S."/>
            <person name="Gray D."/>
            <person name="Ylla G."/>
        </authorList>
    </citation>
    <scope>NUCLEOTIDE SEQUENCE [LARGE SCALE GENOMIC DNA]</scope>
    <source>
        <strain evidence="3">DAG 2021-001</strain>
        <tissue evidence="3">Whole body minus gut</tissue>
    </source>
</reference>
<dbReference type="AlphaFoldDB" id="A0AAN9Z4J4"/>
<dbReference type="EMBL" id="JAZDUA010000261">
    <property type="protein sequence ID" value="KAK7862754.1"/>
    <property type="molecule type" value="Genomic_DNA"/>
</dbReference>
<feature type="region of interest" description="Disordered" evidence="2">
    <location>
        <begin position="21"/>
        <end position="49"/>
    </location>
</feature>
<keyword evidence="4" id="KW-1185">Reference proteome</keyword>